<accession>A0AAV4VHW8</accession>
<keyword evidence="3" id="KW-1185">Reference proteome</keyword>
<dbReference type="EMBL" id="BPLR01014489">
    <property type="protein sequence ID" value="GIY69108.1"/>
    <property type="molecule type" value="Genomic_DNA"/>
</dbReference>
<sequence>MNPRISTLFFSSEPKEKRKRLTEQSHPGGPIPITSPSKQATCTYEIPLQKSKLSNIPRNVLRNKILPPSNRSLLFLKTGFSNGIQGACFRPKF</sequence>
<organism evidence="2 3">
    <name type="scientific">Caerostris extrusa</name>
    <name type="common">Bark spider</name>
    <name type="synonym">Caerostris bankana</name>
    <dbReference type="NCBI Taxonomy" id="172846"/>
    <lineage>
        <taxon>Eukaryota</taxon>
        <taxon>Metazoa</taxon>
        <taxon>Ecdysozoa</taxon>
        <taxon>Arthropoda</taxon>
        <taxon>Chelicerata</taxon>
        <taxon>Arachnida</taxon>
        <taxon>Araneae</taxon>
        <taxon>Araneomorphae</taxon>
        <taxon>Entelegynae</taxon>
        <taxon>Araneoidea</taxon>
        <taxon>Araneidae</taxon>
        <taxon>Caerostris</taxon>
    </lineage>
</organism>
<dbReference type="Proteomes" id="UP001054945">
    <property type="component" value="Unassembled WGS sequence"/>
</dbReference>
<dbReference type="AlphaFoldDB" id="A0AAV4VHW8"/>
<reference evidence="2 3" key="1">
    <citation type="submission" date="2021-06" db="EMBL/GenBank/DDBJ databases">
        <title>Caerostris extrusa draft genome.</title>
        <authorList>
            <person name="Kono N."/>
            <person name="Arakawa K."/>
        </authorList>
    </citation>
    <scope>NUCLEOTIDE SEQUENCE [LARGE SCALE GENOMIC DNA]</scope>
</reference>
<name>A0AAV4VHW8_CAEEX</name>
<proteinExistence type="predicted"/>
<comment type="caution">
    <text evidence="2">The sequence shown here is derived from an EMBL/GenBank/DDBJ whole genome shotgun (WGS) entry which is preliminary data.</text>
</comment>
<protein>
    <submittedName>
        <fullName evidence="2">Uncharacterized protein</fullName>
    </submittedName>
</protein>
<feature type="compositionally biased region" description="Polar residues" evidence="1">
    <location>
        <begin position="1"/>
        <end position="10"/>
    </location>
</feature>
<evidence type="ECO:0000313" key="2">
    <source>
        <dbReference type="EMBL" id="GIY69108.1"/>
    </source>
</evidence>
<gene>
    <name evidence="2" type="ORF">CEXT_774621</name>
</gene>
<feature type="region of interest" description="Disordered" evidence="1">
    <location>
        <begin position="1"/>
        <end position="38"/>
    </location>
</feature>
<evidence type="ECO:0000313" key="3">
    <source>
        <dbReference type="Proteomes" id="UP001054945"/>
    </source>
</evidence>
<evidence type="ECO:0000256" key="1">
    <source>
        <dbReference type="SAM" id="MobiDB-lite"/>
    </source>
</evidence>